<keyword evidence="2" id="KW-1185">Reference proteome</keyword>
<dbReference type="SUPFAM" id="SSF55781">
    <property type="entry name" value="GAF domain-like"/>
    <property type="match status" value="1"/>
</dbReference>
<dbReference type="Gene3D" id="3.30.450.40">
    <property type="match status" value="1"/>
</dbReference>
<evidence type="ECO:0000313" key="1">
    <source>
        <dbReference type="EMBL" id="QEE19033.1"/>
    </source>
</evidence>
<reference evidence="1 2" key="1">
    <citation type="journal article" date="2015" name="Int. J. Syst. Evol. Microbiol.">
        <title>Youhaiella tibetensis gen. nov., sp. nov., isolated from subsurface sediment.</title>
        <authorList>
            <person name="Wang Y.X."/>
            <person name="Huang F.Q."/>
            <person name="Nogi Y."/>
            <person name="Pang S.J."/>
            <person name="Wang P.K."/>
            <person name="Lv J."/>
        </authorList>
    </citation>
    <scope>NUCLEOTIDE SEQUENCE [LARGE SCALE GENOMIC DNA]</scope>
    <source>
        <strain evidence="2">fig4</strain>
    </source>
</reference>
<proteinExistence type="predicted"/>
<dbReference type="KEGG" id="yti:FNA67_02055"/>
<sequence>MTDPAIAKALADFDAAIATAQDAEAPWRALEALAQVVVGAKLFTVMKVDWANDRSGRVYSSDPEAYPVSGTKPINRTHWFDTIHTQRKPFVANTIAGIAEVFPDHETIWSLGCGSVLNYPVSIGGDMIGTVNMLHEEHFYTPERVAAAELLSLPAKTAFLAAEHLERTRKAA</sequence>
<gene>
    <name evidence="1" type="ORF">FNA67_02055</name>
</gene>
<organism evidence="1 2">
    <name type="scientific">Paradevosia tibetensis</name>
    <dbReference type="NCBI Taxonomy" id="1447062"/>
    <lineage>
        <taxon>Bacteria</taxon>
        <taxon>Pseudomonadati</taxon>
        <taxon>Pseudomonadota</taxon>
        <taxon>Alphaproteobacteria</taxon>
        <taxon>Hyphomicrobiales</taxon>
        <taxon>Devosiaceae</taxon>
        <taxon>Paradevosia</taxon>
    </lineage>
</organism>
<evidence type="ECO:0000313" key="2">
    <source>
        <dbReference type="Proteomes" id="UP000321062"/>
    </source>
</evidence>
<dbReference type="EMBL" id="CP041690">
    <property type="protein sequence ID" value="QEE19033.1"/>
    <property type="molecule type" value="Genomic_DNA"/>
</dbReference>
<name>A0A5B9DIX2_9HYPH</name>
<dbReference type="OrthoDB" id="7066078at2"/>
<dbReference type="Proteomes" id="UP000321062">
    <property type="component" value="Chromosome"/>
</dbReference>
<dbReference type="InterPro" id="IPR029016">
    <property type="entry name" value="GAF-like_dom_sf"/>
</dbReference>
<dbReference type="AlphaFoldDB" id="A0A5B9DIX2"/>
<protein>
    <submittedName>
        <fullName evidence="1">GAF domain-containing protein</fullName>
    </submittedName>
</protein>
<accession>A0A5B9DIX2</accession>
<dbReference type="RefSeq" id="WP_049707498.1">
    <property type="nucleotide sequence ID" value="NZ_BMFM01000001.1"/>
</dbReference>